<name>A0A182PTI3_9DIPT</name>
<evidence type="ECO:0000313" key="2">
    <source>
        <dbReference type="EnsemblMetazoa" id="AEPI010269-PA"/>
    </source>
</evidence>
<dbReference type="VEuPathDB" id="VectorBase:AEPI010269"/>
<evidence type="ECO:0000256" key="1">
    <source>
        <dbReference type="SAM" id="MobiDB-lite"/>
    </source>
</evidence>
<feature type="compositionally biased region" description="Polar residues" evidence="1">
    <location>
        <begin position="78"/>
        <end position="90"/>
    </location>
</feature>
<feature type="region of interest" description="Disordered" evidence="1">
    <location>
        <begin position="73"/>
        <end position="100"/>
    </location>
</feature>
<keyword evidence="3" id="KW-1185">Reference proteome</keyword>
<feature type="compositionally biased region" description="Low complexity" evidence="1">
    <location>
        <begin position="91"/>
        <end position="100"/>
    </location>
</feature>
<evidence type="ECO:0000313" key="3">
    <source>
        <dbReference type="Proteomes" id="UP000075885"/>
    </source>
</evidence>
<reference evidence="2" key="2">
    <citation type="submission" date="2020-05" db="UniProtKB">
        <authorList>
            <consortium name="EnsemblMetazoa"/>
        </authorList>
    </citation>
    <scope>IDENTIFICATION</scope>
    <source>
        <strain evidence="2">Epiroticus2</strain>
    </source>
</reference>
<proteinExistence type="predicted"/>
<dbReference type="AlphaFoldDB" id="A0A182PTI3"/>
<dbReference type="EnsemblMetazoa" id="AEPI010269-RA">
    <property type="protein sequence ID" value="AEPI010269-PA"/>
    <property type="gene ID" value="AEPI010269"/>
</dbReference>
<protein>
    <submittedName>
        <fullName evidence="2">Uncharacterized protein</fullName>
    </submittedName>
</protein>
<dbReference type="Proteomes" id="UP000075885">
    <property type="component" value="Unassembled WGS sequence"/>
</dbReference>
<reference evidence="3" key="1">
    <citation type="submission" date="2013-03" db="EMBL/GenBank/DDBJ databases">
        <title>The Genome Sequence of Anopheles epiroticus epiroticus2.</title>
        <authorList>
            <consortium name="The Broad Institute Genomics Platform"/>
            <person name="Neafsey D.E."/>
            <person name="Howell P."/>
            <person name="Walker B."/>
            <person name="Young S.K."/>
            <person name="Zeng Q."/>
            <person name="Gargeya S."/>
            <person name="Fitzgerald M."/>
            <person name="Haas B."/>
            <person name="Abouelleil A."/>
            <person name="Allen A.W."/>
            <person name="Alvarado L."/>
            <person name="Arachchi H.M."/>
            <person name="Berlin A.M."/>
            <person name="Chapman S.B."/>
            <person name="Gainer-Dewar J."/>
            <person name="Goldberg J."/>
            <person name="Griggs A."/>
            <person name="Gujja S."/>
            <person name="Hansen M."/>
            <person name="Howarth C."/>
            <person name="Imamovic A."/>
            <person name="Ireland A."/>
            <person name="Larimer J."/>
            <person name="McCowan C."/>
            <person name="Murphy C."/>
            <person name="Pearson M."/>
            <person name="Poon T.W."/>
            <person name="Priest M."/>
            <person name="Roberts A."/>
            <person name="Saif S."/>
            <person name="Shea T."/>
            <person name="Sisk P."/>
            <person name="Sykes S."/>
            <person name="Wortman J."/>
            <person name="Nusbaum C."/>
            <person name="Birren B."/>
        </authorList>
    </citation>
    <scope>NUCLEOTIDE SEQUENCE [LARGE SCALE GENOMIC DNA]</scope>
    <source>
        <strain evidence="3">Epiroticus2</strain>
    </source>
</reference>
<sequence>MCQNYSTVEYQTSAALESGCNSSVNVPAIIPGKGLITAAASVSCYRTNVKIPPIGTIEHIADKQRKESNAIPVGSLSAKRSTSPDKQQPQTTGTTLSGGTRTGSTIVLISTKISNPTAAKLGSGTIGATIKTTGTLYNIPPLASVATNIEPSDNRHQSLVGQDTAKTTTATGEEGNGLSDAQSTSKTATILVSKHKTKTGLPLLLKKSKK</sequence>
<feature type="compositionally biased region" description="Low complexity" evidence="1">
    <location>
        <begin position="164"/>
        <end position="173"/>
    </location>
</feature>
<feature type="region of interest" description="Disordered" evidence="1">
    <location>
        <begin position="153"/>
        <end position="185"/>
    </location>
</feature>
<accession>A0A182PTI3</accession>
<organism evidence="2 3">
    <name type="scientific">Anopheles epiroticus</name>
    <dbReference type="NCBI Taxonomy" id="199890"/>
    <lineage>
        <taxon>Eukaryota</taxon>
        <taxon>Metazoa</taxon>
        <taxon>Ecdysozoa</taxon>
        <taxon>Arthropoda</taxon>
        <taxon>Hexapoda</taxon>
        <taxon>Insecta</taxon>
        <taxon>Pterygota</taxon>
        <taxon>Neoptera</taxon>
        <taxon>Endopterygota</taxon>
        <taxon>Diptera</taxon>
        <taxon>Nematocera</taxon>
        <taxon>Culicoidea</taxon>
        <taxon>Culicidae</taxon>
        <taxon>Anophelinae</taxon>
        <taxon>Anopheles</taxon>
    </lineage>
</organism>